<dbReference type="PANTHER" id="PTHR15830">
    <property type="entry name" value="TELOMERE LENGTH REGULATION PROTEIN TEL2 FAMILY MEMBER"/>
    <property type="match status" value="1"/>
</dbReference>
<dbReference type="PANTHER" id="PTHR15830:SF10">
    <property type="entry name" value="TELOMERE LENGTH REGULATION PROTEIN TEL2 HOMOLOG"/>
    <property type="match status" value="1"/>
</dbReference>
<sequence length="765" mass="86544">MKTQIANLKDEKRDVKKVAQLVRSISDQLKEDQLLLQPYLEAVLSSVIPTFGNLFPVDVKLECIDFWLFSPEFSVLSIIVSCLKNSQSKEASIKYLKKWSKRKLYSQTIDIARQRLESRGFEEESNESIIYNEVLQIIFSIPDRVASALEEKPIPQQLKHQPFFERLSLSLTKLDAFILSKYSVLNLMEYLWKRKFTVIEVAEAASDLIHLNQSAISPFLLSLIEDTTSSEHKQKQSSFASSVLAVIYPKSDRVKRLISTHFLTQKVLSDSALFTIVDFLCGQGEALNTLEKCGDIWSRHKLITQMSTALHRQLSLAILRILPRTNQDQLKACKATSLIMSGVSAHISISSPEIRRFGLQIGETITAILLPDQPVKFDELHPKEEEDGNDPMDRIEKELMNKKMLNEDSDDENKEDGNDKESSDSDIDIDAPFDEAEELKQQKNDDNDDDDEELTPYAIDDDEGHDDTRVLHPRELIAQFRTDENDVDRFKKFQTAISTAADIIKKMTENELTQFGQELLTILLSVDNEYNQDDFDEHRRQALVALMTTFPIPVAKMVIAELRKKRTHSLGRKLQLISAIAYAASEMSELPRPEKKTVTLIEAHTRRWGRARTKITAVSAVNKFSKCALIYFYGILNAMDIESVAIEEDGLEAAQTMTTLAIIVEAAGQSVLELDRMCADLLQVVIVLSGVRPPNARRAVLFACSCAVREMKNYRANDDVGEYLVNEAENDPDEMCRDIAQSTCALLAQRHEDDLNSLIPGASAM</sequence>
<gene>
    <name evidence="4" type="ORF">M9Y10_006948</name>
    <name evidence="5" type="ORF">M9Y10_020284</name>
</gene>
<organism evidence="4 6">
    <name type="scientific">Tritrichomonas musculus</name>
    <dbReference type="NCBI Taxonomy" id="1915356"/>
    <lineage>
        <taxon>Eukaryota</taxon>
        <taxon>Metamonada</taxon>
        <taxon>Parabasalia</taxon>
        <taxon>Tritrichomonadida</taxon>
        <taxon>Tritrichomonadidae</taxon>
        <taxon>Tritrichomonas</taxon>
    </lineage>
</organism>
<dbReference type="Pfam" id="PF10193">
    <property type="entry name" value="Telomere_reg-2"/>
    <property type="match status" value="1"/>
</dbReference>
<protein>
    <recommendedName>
        <fullName evidence="3">Telomere length regulation protein conserved domain-containing protein</fullName>
    </recommendedName>
</protein>
<evidence type="ECO:0000313" key="4">
    <source>
        <dbReference type="EMBL" id="KAK8835414.1"/>
    </source>
</evidence>
<keyword evidence="6" id="KW-1185">Reference proteome</keyword>
<comment type="caution">
    <text evidence="4">The sequence shown here is derived from an EMBL/GenBank/DDBJ whole genome shotgun (WGS) entry which is preliminary data.</text>
</comment>
<accession>A0ABR2GNC1</accession>
<reference evidence="4 6" key="1">
    <citation type="submission" date="2024-04" db="EMBL/GenBank/DDBJ databases">
        <title>Tritrichomonas musculus Genome.</title>
        <authorList>
            <person name="Alves-Ferreira E."/>
            <person name="Grigg M."/>
            <person name="Lorenzi H."/>
            <person name="Galac M."/>
        </authorList>
    </citation>
    <scope>NUCLEOTIDE SEQUENCE [LARGE SCALE GENOMIC DNA]</scope>
    <source>
        <strain evidence="4 6">EAF2021</strain>
    </source>
</reference>
<dbReference type="Proteomes" id="UP001470230">
    <property type="component" value="Unassembled WGS sequence"/>
</dbReference>
<comment type="similarity">
    <text evidence="1">Belongs to the TEL2 family.</text>
</comment>
<feature type="compositionally biased region" description="Acidic residues" evidence="2">
    <location>
        <begin position="446"/>
        <end position="465"/>
    </location>
</feature>
<evidence type="ECO:0000259" key="3">
    <source>
        <dbReference type="Pfam" id="PF10193"/>
    </source>
</evidence>
<name>A0ABR2GNC1_9EUKA</name>
<dbReference type="InterPro" id="IPR051970">
    <property type="entry name" value="TEL2_Regulation"/>
</dbReference>
<evidence type="ECO:0000256" key="1">
    <source>
        <dbReference type="ARBA" id="ARBA00006133"/>
    </source>
</evidence>
<feature type="domain" description="Telomere length regulation protein conserved" evidence="3">
    <location>
        <begin position="474"/>
        <end position="584"/>
    </location>
</feature>
<dbReference type="InterPro" id="IPR019337">
    <property type="entry name" value="Telomere_length_regulation_dom"/>
</dbReference>
<feature type="region of interest" description="Disordered" evidence="2">
    <location>
        <begin position="403"/>
        <end position="467"/>
    </location>
</feature>
<feature type="compositionally biased region" description="Acidic residues" evidence="2">
    <location>
        <begin position="424"/>
        <end position="437"/>
    </location>
</feature>
<evidence type="ECO:0000313" key="5">
    <source>
        <dbReference type="EMBL" id="KAK8846278.1"/>
    </source>
</evidence>
<dbReference type="InterPro" id="IPR038528">
    <property type="entry name" value="TEL2_C_sf"/>
</dbReference>
<proteinExistence type="inferred from homology"/>
<dbReference type="EMBL" id="JAPFFF010000029">
    <property type="protein sequence ID" value="KAK8846278.1"/>
    <property type="molecule type" value="Genomic_DNA"/>
</dbReference>
<dbReference type="EMBL" id="JAPFFF010000121">
    <property type="protein sequence ID" value="KAK8835414.1"/>
    <property type="molecule type" value="Genomic_DNA"/>
</dbReference>
<dbReference type="Gene3D" id="1.25.40.720">
    <property type="entry name" value="Telomere length regulation protein 2, C-terminal domain"/>
    <property type="match status" value="1"/>
</dbReference>
<evidence type="ECO:0000313" key="6">
    <source>
        <dbReference type="Proteomes" id="UP001470230"/>
    </source>
</evidence>
<evidence type="ECO:0000256" key="2">
    <source>
        <dbReference type="SAM" id="MobiDB-lite"/>
    </source>
</evidence>